<name>A0A059DZX0_9PROT</name>
<dbReference type="EMBL" id="AWFH01000034">
    <property type="protein sequence ID" value="KCZ59930.1"/>
    <property type="molecule type" value="Genomic_DNA"/>
</dbReference>
<comment type="subcellular location">
    <subcellularLocation>
        <location evidence="1">Membrane</location>
        <topology evidence="1">Single-pass membrane protein</topology>
    </subcellularLocation>
</comment>
<evidence type="ECO:0000256" key="6">
    <source>
        <dbReference type="SAM" id="Phobius"/>
    </source>
</evidence>
<evidence type="ECO:0000256" key="1">
    <source>
        <dbReference type="ARBA" id="ARBA00004167"/>
    </source>
</evidence>
<keyword evidence="3 6" id="KW-0812">Transmembrane</keyword>
<dbReference type="PATRIC" id="fig|1280948.3.peg.2554"/>
<evidence type="ECO:0000256" key="4">
    <source>
        <dbReference type="ARBA" id="ARBA00022989"/>
    </source>
</evidence>
<dbReference type="STRING" id="1280948.HY36_07295"/>
<evidence type="ECO:0000256" key="5">
    <source>
        <dbReference type="ARBA" id="ARBA00023136"/>
    </source>
</evidence>
<dbReference type="AlphaFoldDB" id="A0A059DZX0"/>
<feature type="transmembrane region" description="Helical" evidence="6">
    <location>
        <begin position="28"/>
        <end position="48"/>
    </location>
</feature>
<dbReference type="InterPro" id="IPR042217">
    <property type="entry name" value="T4SS_VirB10/TrbI"/>
</dbReference>
<gene>
    <name evidence="7" type="ORF">HY36_07295</name>
</gene>
<dbReference type="RefSeq" id="WP_035553311.1">
    <property type="nucleotide sequence ID" value="NZ_AWFH01000034.1"/>
</dbReference>
<evidence type="ECO:0000313" key="8">
    <source>
        <dbReference type="Proteomes" id="UP000024547"/>
    </source>
</evidence>
<dbReference type="Proteomes" id="UP000024547">
    <property type="component" value="Unassembled WGS sequence"/>
</dbReference>
<keyword evidence="4 6" id="KW-1133">Transmembrane helix</keyword>
<evidence type="ECO:0000256" key="3">
    <source>
        <dbReference type="ARBA" id="ARBA00022692"/>
    </source>
</evidence>
<dbReference type="GO" id="GO:0016020">
    <property type="term" value="C:membrane"/>
    <property type="evidence" value="ECO:0007669"/>
    <property type="project" value="UniProtKB-SubCell"/>
</dbReference>
<evidence type="ECO:0000256" key="2">
    <source>
        <dbReference type="ARBA" id="ARBA00010265"/>
    </source>
</evidence>
<dbReference type="CDD" id="cd16429">
    <property type="entry name" value="VirB10"/>
    <property type="match status" value="1"/>
</dbReference>
<dbReference type="InterPro" id="IPR005498">
    <property type="entry name" value="T4SS_VirB10/TraB/TrbI"/>
</dbReference>
<organism evidence="7 8">
    <name type="scientific">Hyphomonas atlantica</name>
    <dbReference type="NCBI Taxonomy" id="1280948"/>
    <lineage>
        <taxon>Bacteria</taxon>
        <taxon>Pseudomonadati</taxon>
        <taxon>Pseudomonadota</taxon>
        <taxon>Alphaproteobacteria</taxon>
        <taxon>Hyphomonadales</taxon>
        <taxon>Hyphomonadaceae</taxon>
        <taxon>Hyphomonas</taxon>
    </lineage>
</organism>
<comment type="similarity">
    <text evidence="2">Belongs to the TrbI/VirB10 family.</text>
</comment>
<keyword evidence="5 6" id="KW-0472">Membrane</keyword>
<sequence>MTEAASPAPQPLEIRGKPRPVKRFSKRALMVLLGTGSAIVLGSLAFALQGPKEDAGSPARELYKTGHNPEADGLSALPKSYGELPAKEDILGPPLPGDLGTPILKAQREGRMGPPAEDTPEMDPMQEQLAALEAELRAREAALTDAARGSGVFFQVGSGAGSKNVIESVTSPAQASLSFPDLSAFAPSREGAFGSSLSEDPNRQVRKLDFLGEEPDPSIYNPHRLETPVSPYQLMAGTIIPATLLTGVNSDLPGQVIAQVTSPVYDTVTGETVLVPQGARLIGRYDSVIAFGQSRALLVWSRIVMPDGSSIRIDNLAGVDARGYAGLEDKVDYHSWKLLQGVALSTLLGVGAELGTDDEGDIARALRRSVQTGANEAGQEIVRRNLDVQPSITIRPGWRLGVLVNKDIVLKPYEGTR</sequence>
<proteinExistence type="inferred from homology"/>
<evidence type="ECO:0008006" key="9">
    <source>
        <dbReference type="Google" id="ProtNLM"/>
    </source>
</evidence>
<reference evidence="7 8" key="1">
    <citation type="journal article" date="2014" name="Antonie Van Leeuwenhoek">
        <title>Hyphomonas beringensis sp. nov. and Hyphomonas chukchiensis sp. nov., isolated from surface seawater of the Bering Sea and Chukchi Sea.</title>
        <authorList>
            <person name="Li C."/>
            <person name="Lai Q."/>
            <person name="Li G."/>
            <person name="Dong C."/>
            <person name="Wang J."/>
            <person name="Liao Y."/>
            <person name="Shao Z."/>
        </authorList>
    </citation>
    <scope>NUCLEOTIDE SEQUENCE [LARGE SCALE GENOMIC DNA]</scope>
    <source>
        <strain evidence="7 8">22II1-22F38</strain>
    </source>
</reference>
<accession>A0A059DZX0</accession>
<evidence type="ECO:0000313" key="7">
    <source>
        <dbReference type="EMBL" id="KCZ59930.1"/>
    </source>
</evidence>
<dbReference type="Gene3D" id="2.40.128.260">
    <property type="entry name" value="Type IV secretion system, VirB10/TraB/TrbI"/>
    <property type="match status" value="1"/>
</dbReference>
<dbReference type="eggNOG" id="COG2948">
    <property type="taxonomic scope" value="Bacteria"/>
</dbReference>
<dbReference type="Pfam" id="PF03743">
    <property type="entry name" value="TrbI"/>
    <property type="match status" value="1"/>
</dbReference>
<protein>
    <recommendedName>
        <fullName evidence="9">Conjugal transfer protein TrbI</fullName>
    </recommendedName>
</protein>
<comment type="caution">
    <text evidence="7">The sequence shown here is derived from an EMBL/GenBank/DDBJ whole genome shotgun (WGS) entry which is preliminary data.</text>
</comment>
<dbReference type="OrthoDB" id="9807354at2"/>
<keyword evidence="8" id="KW-1185">Reference proteome</keyword>